<evidence type="ECO:0000259" key="1">
    <source>
        <dbReference type="PROSITE" id="PS50930"/>
    </source>
</evidence>
<dbReference type="PROSITE" id="PS50930">
    <property type="entry name" value="HTH_LYTTR"/>
    <property type="match status" value="1"/>
</dbReference>
<gene>
    <name evidence="2" type="ORF">DEP91_02025</name>
</gene>
<evidence type="ECO:0000313" key="3">
    <source>
        <dbReference type="Proteomes" id="UP000262699"/>
    </source>
</evidence>
<dbReference type="Proteomes" id="UP000262699">
    <property type="component" value="Unassembled WGS sequence"/>
</dbReference>
<dbReference type="Pfam" id="PF04397">
    <property type="entry name" value="LytTR"/>
    <property type="match status" value="1"/>
</dbReference>
<accession>A0A3D0W885</accession>
<protein>
    <recommendedName>
        <fullName evidence="1">HTH LytTR-type domain-containing protein</fullName>
    </recommendedName>
</protein>
<reference evidence="2 3" key="1">
    <citation type="journal article" date="2018" name="Nat. Biotechnol.">
        <title>A standardized bacterial taxonomy based on genome phylogeny substantially revises the tree of life.</title>
        <authorList>
            <person name="Parks D.H."/>
            <person name="Chuvochina M."/>
            <person name="Waite D.W."/>
            <person name="Rinke C."/>
            <person name="Skarshewski A."/>
            <person name="Chaumeil P.A."/>
            <person name="Hugenholtz P."/>
        </authorList>
    </citation>
    <scope>NUCLEOTIDE SEQUENCE [LARGE SCALE GENOMIC DNA]</scope>
    <source>
        <strain evidence="2">UBA9015</strain>
    </source>
</reference>
<dbReference type="EMBL" id="DOYJ01000064">
    <property type="protein sequence ID" value="HCB74945.1"/>
    <property type="molecule type" value="Genomic_DNA"/>
</dbReference>
<sequence length="61" mass="6818">MDNIAARLPASLFQRIHRLTIVRRDMIDGLRHEGGGVWAVVLPSGTAFRIGRSYLDKVRAS</sequence>
<feature type="domain" description="HTH LytTR-type" evidence="1">
    <location>
        <begin position="1"/>
        <end position="61"/>
    </location>
</feature>
<dbReference type="GO" id="GO:0003677">
    <property type="term" value="F:DNA binding"/>
    <property type="evidence" value="ECO:0007669"/>
    <property type="project" value="InterPro"/>
</dbReference>
<dbReference type="AlphaFoldDB" id="A0A3D0W885"/>
<name>A0A3D0W885_9SPHN</name>
<dbReference type="InterPro" id="IPR007492">
    <property type="entry name" value="LytTR_DNA-bd_dom"/>
</dbReference>
<evidence type="ECO:0000313" key="2">
    <source>
        <dbReference type="EMBL" id="HCB74945.1"/>
    </source>
</evidence>
<organism evidence="2 3">
    <name type="scientific">Sphingomonas bacterium</name>
    <dbReference type="NCBI Taxonomy" id="1895847"/>
    <lineage>
        <taxon>Bacteria</taxon>
        <taxon>Pseudomonadati</taxon>
        <taxon>Pseudomonadota</taxon>
        <taxon>Alphaproteobacteria</taxon>
        <taxon>Sphingomonadales</taxon>
        <taxon>Sphingomonadaceae</taxon>
        <taxon>Sphingomonas</taxon>
    </lineage>
</organism>
<proteinExistence type="predicted"/>
<comment type="caution">
    <text evidence="2">The sequence shown here is derived from an EMBL/GenBank/DDBJ whole genome shotgun (WGS) entry which is preliminary data.</text>
</comment>